<sequence length="188" mass="20779">MSAPTSALTPNTTLPTFTGFDINGDGLITLEEWSESSVAYGLSARLTSREDAVQAGVDALTPPAPDNDVNYSWEQTGRQLIAWVCFQGIMLLVAFPICTLYEVKVKDSEVRGGFHWWKLTIFGGPKIPPTLPHVTLALDVIQLSASTITLLMWINQSYTLAGDSWAEKTAELALSIFFAFHYFVRFLK</sequence>
<proteinExistence type="predicted"/>
<keyword evidence="1" id="KW-0812">Transmembrane</keyword>
<evidence type="ECO:0000313" key="2">
    <source>
        <dbReference type="EMBL" id="KAK3235202.1"/>
    </source>
</evidence>
<keyword evidence="3" id="KW-1185">Reference proteome</keyword>
<dbReference type="InterPro" id="IPR018247">
    <property type="entry name" value="EF_Hand_1_Ca_BS"/>
</dbReference>
<evidence type="ECO:0008006" key="4">
    <source>
        <dbReference type="Google" id="ProtNLM"/>
    </source>
</evidence>
<evidence type="ECO:0000313" key="3">
    <source>
        <dbReference type="Proteomes" id="UP001190700"/>
    </source>
</evidence>
<comment type="caution">
    <text evidence="2">The sequence shown here is derived from an EMBL/GenBank/DDBJ whole genome shotgun (WGS) entry which is preliminary data.</text>
</comment>
<protein>
    <recommendedName>
        <fullName evidence="4">EF-hand domain-containing protein</fullName>
    </recommendedName>
</protein>
<accession>A0AAE0BEX8</accession>
<dbReference type="AlphaFoldDB" id="A0AAE0BEX8"/>
<dbReference type="EMBL" id="LGRX02035345">
    <property type="protein sequence ID" value="KAK3235202.1"/>
    <property type="molecule type" value="Genomic_DNA"/>
</dbReference>
<organism evidence="2 3">
    <name type="scientific">Cymbomonas tetramitiformis</name>
    <dbReference type="NCBI Taxonomy" id="36881"/>
    <lineage>
        <taxon>Eukaryota</taxon>
        <taxon>Viridiplantae</taxon>
        <taxon>Chlorophyta</taxon>
        <taxon>Pyramimonadophyceae</taxon>
        <taxon>Pyramimonadales</taxon>
        <taxon>Pyramimonadaceae</taxon>
        <taxon>Cymbomonas</taxon>
    </lineage>
</organism>
<keyword evidence="1" id="KW-0472">Membrane</keyword>
<reference evidence="2 3" key="1">
    <citation type="journal article" date="2015" name="Genome Biol. Evol.">
        <title>Comparative Genomics of a Bacterivorous Green Alga Reveals Evolutionary Causalities and Consequences of Phago-Mixotrophic Mode of Nutrition.</title>
        <authorList>
            <person name="Burns J.A."/>
            <person name="Paasch A."/>
            <person name="Narechania A."/>
            <person name="Kim E."/>
        </authorList>
    </citation>
    <scope>NUCLEOTIDE SEQUENCE [LARGE SCALE GENOMIC DNA]</scope>
    <source>
        <strain evidence="2 3">PLY_AMNH</strain>
    </source>
</reference>
<dbReference type="PROSITE" id="PS00018">
    <property type="entry name" value="EF_HAND_1"/>
    <property type="match status" value="1"/>
</dbReference>
<keyword evidence="1" id="KW-1133">Transmembrane helix</keyword>
<dbReference type="Proteomes" id="UP001190700">
    <property type="component" value="Unassembled WGS sequence"/>
</dbReference>
<feature type="transmembrane region" description="Helical" evidence="1">
    <location>
        <begin position="80"/>
        <end position="101"/>
    </location>
</feature>
<name>A0AAE0BEX8_9CHLO</name>
<gene>
    <name evidence="2" type="ORF">CYMTET_54578</name>
</gene>
<evidence type="ECO:0000256" key="1">
    <source>
        <dbReference type="SAM" id="Phobius"/>
    </source>
</evidence>